<reference evidence="6" key="3">
    <citation type="submission" date="2025-08" db="UniProtKB">
        <authorList>
            <consortium name="RefSeq"/>
        </authorList>
    </citation>
    <scope>IDENTIFICATION</scope>
    <source>
        <strain evidence="6">NI907</strain>
    </source>
</reference>
<evidence type="ECO:0000313" key="6">
    <source>
        <dbReference type="RefSeq" id="XP_030978576.1"/>
    </source>
</evidence>
<proteinExistence type="inferred from homology"/>
<keyword evidence="3" id="KW-0732">Signal</keyword>
<name>A0A6P8AUI6_PYRGI</name>
<dbReference type="Pfam" id="PF00732">
    <property type="entry name" value="GMC_oxred_N"/>
    <property type="match status" value="1"/>
</dbReference>
<feature type="signal peptide" evidence="3">
    <location>
        <begin position="1"/>
        <end position="19"/>
    </location>
</feature>
<dbReference type="InterPro" id="IPR036188">
    <property type="entry name" value="FAD/NAD-bd_sf"/>
</dbReference>
<dbReference type="OrthoDB" id="269227at2759"/>
<dbReference type="PANTHER" id="PTHR11552">
    <property type="entry name" value="GLUCOSE-METHANOL-CHOLINE GMC OXIDOREDUCTASE"/>
    <property type="match status" value="1"/>
</dbReference>
<feature type="domain" description="Glucose-methanol-choline oxidoreductase N-terminal" evidence="4">
    <location>
        <begin position="351"/>
        <end position="365"/>
    </location>
</feature>
<dbReference type="Gene3D" id="3.30.560.10">
    <property type="entry name" value="Glucose Oxidase, domain 3"/>
    <property type="match status" value="1"/>
</dbReference>
<accession>A0A6P8AUI6</accession>
<evidence type="ECO:0000256" key="1">
    <source>
        <dbReference type="ARBA" id="ARBA00010790"/>
    </source>
</evidence>
<reference evidence="6" key="2">
    <citation type="submission" date="2019-10" db="EMBL/GenBank/DDBJ databases">
        <authorList>
            <consortium name="NCBI Genome Project"/>
        </authorList>
    </citation>
    <scope>NUCLEOTIDE SEQUENCE</scope>
    <source>
        <strain evidence="6">NI907</strain>
    </source>
</reference>
<dbReference type="KEGG" id="pgri:PgNI_08514"/>
<comment type="similarity">
    <text evidence="1">Belongs to the GMC oxidoreductase family.</text>
</comment>
<dbReference type="PANTHER" id="PTHR11552:SF100">
    <property type="entry name" value="DEHYDROGENASE, PUTATIVE (AFU_ORTHOLOGUE AFUA_5G00630)-RELATED"/>
    <property type="match status" value="1"/>
</dbReference>
<dbReference type="AlphaFoldDB" id="A0A6P8AUI6"/>
<dbReference type="Pfam" id="PF05199">
    <property type="entry name" value="GMC_oxred_C"/>
    <property type="match status" value="1"/>
</dbReference>
<sequence length="648" mass="69755">MKLPQLLGQLCLSFTLAAAVDLTGYEYIVVGSGAGGGPLAARLAMAGKKTLLLEAGDDQGASLNYTVPAYHARSSEDDSMSWDFFVRNYADEAQQARNFKTTYETPDGGEYTGLNPPAGSKMKGVLYPRAGTLGGCTAHNAMVTIYPFRSDFDDIANLTGDNSWSATNMRKYFTKMEDNRYLLPGKAGHGYSGWLTTQTAPLTIALGDLQLLGFFVGAAAALTNWSTNLVFNLATLFAGDANEDSALRDSRPGNFQVPLATRDGARVSSRDFIVAVRDAKNPDGSKMYPLDVRTDALVTKVLFDDSTPPRATGVEFRDGKYLYRASPRSKKAGPGVRGTATASREVILAAGAYNSPQLLKLSGVGPAAELERLSIPVVKDLPGVGANLQDHYEVSVQGTTPSNFPSLNGCTFSPETTQDPCLTRWQNPILGNRGIYSSSGFASAIYYKSKEAKGSDWDVFSFGGPANFRGYFPGYSVNGSARHNVFSWAVLKAHPRNSAGSVTLRTADPLDVPDIVYNYFKDAGSDKDLRAMTEGVKLFRNALKLQLLGQPLREELPGDAVQTDEQIANYIRDTAWGHHASSTCAIGTDDDPMAVLDSSFRVRGVTGLRVADASVYPRIPGTFTAVSTYMIGEKAADVIISQESAYTR</sequence>
<organism evidence="5 6">
    <name type="scientific">Pyricularia grisea</name>
    <name type="common">Crabgrass-specific blast fungus</name>
    <name type="synonym">Magnaporthe grisea</name>
    <dbReference type="NCBI Taxonomy" id="148305"/>
    <lineage>
        <taxon>Eukaryota</taxon>
        <taxon>Fungi</taxon>
        <taxon>Dikarya</taxon>
        <taxon>Ascomycota</taxon>
        <taxon>Pezizomycotina</taxon>
        <taxon>Sordariomycetes</taxon>
        <taxon>Sordariomycetidae</taxon>
        <taxon>Magnaporthales</taxon>
        <taxon>Pyriculariaceae</taxon>
        <taxon>Pyricularia</taxon>
    </lineage>
</organism>
<feature type="chain" id="PRO_5027833765" description="Glucose-methanol-choline oxidoreductase N-terminal domain-containing protein" evidence="3">
    <location>
        <begin position="20"/>
        <end position="648"/>
    </location>
</feature>
<keyword evidence="2" id="KW-0285">Flavoprotein</keyword>
<evidence type="ECO:0000313" key="5">
    <source>
        <dbReference type="Proteomes" id="UP000515153"/>
    </source>
</evidence>
<keyword evidence="5" id="KW-1185">Reference proteome</keyword>
<dbReference type="GeneID" id="41963418"/>
<comment type="cofactor">
    <cofactor evidence="2">
        <name>FAD</name>
        <dbReference type="ChEBI" id="CHEBI:57692"/>
    </cofactor>
</comment>
<keyword evidence="2" id="KW-0274">FAD</keyword>
<reference evidence="5 6" key="1">
    <citation type="journal article" date="2019" name="Mol. Biol. Evol.">
        <title>Blast fungal genomes show frequent chromosomal changes, gene gains and losses, and effector gene turnover.</title>
        <authorList>
            <person name="Gomez Luciano L.B."/>
            <person name="Jason Tsai I."/>
            <person name="Chuma I."/>
            <person name="Tosa Y."/>
            <person name="Chen Y.H."/>
            <person name="Li J.Y."/>
            <person name="Li M.Y."/>
            <person name="Jade Lu M.Y."/>
            <person name="Nakayashiki H."/>
            <person name="Li W.H."/>
        </authorList>
    </citation>
    <scope>NUCLEOTIDE SEQUENCE [LARGE SCALE GENOMIC DNA]</scope>
    <source>
        <strain evidence="5 6">NI907</strain>
    </source>
</reference>
<dbReference type="InterPro" id="IPR000172">
    <property type="entry name" value="GMC_OxRdtase_N"/>
</dbReference>
<dbReference type="Proteomes" id="UP000515153">
    <property type="component" value="Chromosome V"/>
</dbReference>
<dbReference type="PROSITE" id="PS00624">
    <property type="entry name" value="GMC_OXRED_2"/>
    <property type="match status" value="1"/>
</dbReference>
<evidence type="ECO:0000259" key="4">
    <source>
        <dbReference type="PROSITE" id="PS00624"/>
    </source>
</evidence>
<dbReference type="RefSeq" id="XP_030978576.1">
    <property type="nucleotide sequence ID" value="XM_031128510.1"/>
</dbReference>
<feature type="binding site" evidence="2">
    <location>
        <position position="298"/>
    </location>
    <ligand>
        <name>FAD</name>
        <dbReference type="ChEBI" id="CHEBI:57692"/>
    </ligand>
</feature>
<dbReference type="GO" id="GO:0016614">
    <property type="term" value="F:oxidoreductase activity, acting on CH-OH group of donors"/>
    <property type="evidence" value="ECO:0007669"/>
    <property type="project" value="InterPro"/>
</dbReference>
<dbReference type="InterPro" id="IPR012132">
    <property type="entry name" value="GMC_OxRdtase"/>
</dbReference>
<gene>
    <name evidence="6" type="ORF">PgNI_08514</name>
</gene>
<dbReference type="PIRSF" id="PIRSF000137">
    <property type="entry name" value="Alcohol_oxidase"/>
    <property type="match status" value="1"/>
</dbReference>
<dbReference type="SUPFAM" id="SSF51905">
    <property type="entry name" value="FAD/NAD(P)-binding domain"/>
    <property type="match status" value="1"/>
</dbReference>
<dbReference type="InterPro" id="IPR007867">
    <property type="entry name" value="GMC_OxRtase_C"/>
</dbReference>
<dbReference type="GO" id="GO:0050660">
    <property type="term" value="F:flavin adenine dinucleotide binding"/>
    <property type="evidence" value="ECO:0007669"/>
    <property type="project" value="InterPro"/>
</dbReference>
<evidence type="ECO:0000256" key="3">
    <source>
        <dbReference type="SAM" id="SignalP"/>
    </source>
</evidence>
<dbReference type="Gene3D" id="3.50.50.60">
    <property type="entry name" value="FAD/NAD(P)-binding domain"/>
    <property type="match status" value="1"/>
</dbReference>
<evidence type="ECO:0000256" key="2">
    <source>
        <dbReference type="PIRSR" id="PIRSR000137-2"/>
    </source>
</evidence>
<protein>
    <recommendedName>
        <fullName evidence="4">Glucose-methanol-choline oxidoreductase N-terminal domain-containing protein</fullName>
    </recommendedName>
</protein>
<dbReference type="SUPFAM" id="SSF54373">
    <property type="entry name" value="FAD-linked reductases, C-terminal domain"/>
    <property type="match status" value="1"/>
</dbReference>
<feature type="binding site" evidence="2">
    <location>
        <begin position="140"/>
        <end position="143"/>
    </location>
    <ligand>
        <name>FAD</name>
        <dbReference type="ChEBI" id="CHEBI:57692"/>
    </ligand>
</feature>